<reference evidence="3 4" key="1">
    <citation type="submission" date="2019-06" db="EMBL/GenBank/DDBJ databases">
        <title>Sequencing the genomes of 1000 actinobacteria strains.</title>
        <authorList>
            <person name="Klenk H.-P."/>
        </authorList>
    </citation>
    <scope>NUCLEOTIDE SEQUENCE [LARGE SCALE GENOMIC DNA]</scope>
    <source>
        <strain evidence="3 4">DSM 24683</strain>
    </source>
</reference>
<dbReference type="EMBL" id="VIVK01000001">
    <property type="protein sequence ID" value="TWD84177.1"/>
    <property type="molecule type" value="Genomic_DNA"/>
</dbReference>
<feature type="transmembrane region" description="Helical" evidence="2">
    <location>
        <begin position="177"/>
        <end position="196"/>
    </location>
</feature>
<proteinExistence type="predicted"/>
<feature type="compositionally biased region" description="Pro residues" evidence="1">
    <location>
        <begin position="1"/>
        <end position="11"/>
    </location>
</feature>
<name>A0A561BZE5_9ACTN</name>
<keyword evidence="2" id="KW-0472">Membrane</keyword>
<dbReference type="RefSeq" id="WP_145811245.1">
    <property type="nucleotide sequence ID" value="NZ_VIVK01000001.1"/>
</dbReference>
<keyword evidence="4" id="KW-1185">Reference proteome</keyword>
<keyword evidence="2" id="KW-1133">Transmembrane helix</keyword>
<protein>
    <recommendedName>
        <fullName evidence="5">Toxin-antitoxin system, toxin component</fullName>
    </recommendedName>
</protein>
<sequence length="325" mass="34508">MTTSPPQPPHNQYPGQPAPGGYGPPPQDQGPQHHGPQGQFPQYTQQQPENFQPGPYDQPPHGQPQHGQPQHGQPYEQQGQPQYGQPGGGPQYGQEHGQQFGQPGPAQFGQQPQPGMAPMPGGTMQCRFCGAVPAVPATVRGHQGLIIVMRFLKLEGPYCKTCGTAAVRDMTSKSMVAGWWGIGSLIVNPITMLMNLGPANKFKNLPEPAPGAPGRPMDPGKPLFKRPQVIGLVVPLAVILLIVIGNISNLSSPSSASVGDCIHNAGSVSKPDVKVVDCTSSDADYKVLGKVSTSDESQCEQYEGYTVAYTEERSSSAYTLCLGPN</sequence>
<dbReference type="OrthoDB" id="3298677at2"/>
<feature type="region of interest" description="Disordered" evidence="1">
    <location>
        <begin position="1"/>
        <end position="119"/>
    </location>
</feature>
<comment type="caution">
    <text evidence="3">The sequence shown here is derived from an EMBL/GenBank/DDBJ whole genome shotgun (WGS) entry which is preliminary data.</text>
</comment>
<feature type="compositionally biased region" description="Low complexity" evidence="1">
    <location>
        <begin position="29"/>
        <end position="55"/>
    </location>
</feature>
<evidence type="ECO:0000313" key="4">
    <source>
        <dbReference type="Proteomes" id="UP000318380"/>
    </source>
</evidence>
<evidence type="ECO:0008006" key="5">
    <source>
        <dbReference type="Google" id="ProtNLM"/>
    </source>
</evidence>
<keyword evidence="2" id="KW-0812">Transmembrane</keyword>
<dbReference type="Proteomes" id="UP000318380">
    <property type="component" value="Unassembled WGS sequence"/>
</dbReference>
<feature type="transmembrane region" description="Helical" evidence="2">
    <location>
        <begin position="229"/>
        <end position="247"/>
    </location>
</feature>
<dbReference type="AlphaFoldDB" id="A0A561BZE5"/>
<evidence type="ECO:0000313" key="3">
    <source>
        <dbReference type="EMBL" id="TWD84177.1"/>
    </source>
</evidence>
<feature type="compositionally biased region" description="Low complexity" evidence="1">
    <location>
        <begin position="92"/>
        <end position="119"/>
    </location>
</feature>
<feature type="compositionally biased region" description="Low complexity" evidence="1">
    <location>
        <begin position="63"/>
        <end position="84"/>
    </location>
</feature>
<gene>
    <name evidence="3" type="ORF">FB561_5352</name>
</gene>
<accession>A0A561BZE5</accession>
<evidence type="ECO:0000256" key="1">
    <source>
        <dbReference type="SAM" id="MobiDB-lite"/>
    </source>
</evidence>
<organism evidence="3 4">
    <name type="scientific">Kribbella amoyensis</name>
    <dbReference type="NCBI Taxonomy" id="996641"/>
    <lineage>
        <taxon>Bacteria</taxon>
        <taxon>Bacillati</taxon>
        <taxon>Actinomycetota</taxon>
        <taxon>Actinomycetes</taxon>
        <taxon>Propionibacteriales</taxon>
        <taxon>Kribbellaceae</taxon>
        <taxon>Kribbella</taxon>
    </lineage>
</organism>
<evidence type="ECO:0000256" key="2">
    <source>
        <dbReference type="SAM" id="Phobius"/>
    </source>
</evidence>